<dbReference type="Proteomes" id="UP000038045">
    <property type="component" value="Unplaced"/>
</dbReference>
<dbReference type="InterPro" id="IPR002018">
    <property type="entry name" value="CarbesteraseB"/>
</dbReference>
<dbReference type="GO" id="GO:0006581">
    <property type="term" value="P:acetylcholine catabolic process"/>
    <property type="evidence" value="ECO:0007669"/>
    <property type="project" value="TreeGrafter"/>
</dbReference>
<accession>A0A0N4Z7J9</accession>
<keyword evidence="4" id="KW-0732">Signal</keyword>
<evidence type="ECO:0000259" key="5">
    <source>
        <dbReference type="Pfam" id="PF00135"/>
    </source>
</evidence>
<dbReference type="GO" id="GO:0019695">
    <property type="term" value="P:choline metabolic process"/>
    <property type="evidence" value="ECO:0007669"/>
    <property type="project" value="TreeGrafter"/>
</dbReference>
<sequence length="191" mass="21024">MINHLCILTILLLSLSSVFEANSKNESAQDGKAYIPKQNLTFENNETVEEYLGIPFAKPPIGDLRFMPPQKYENKSTNSSPFDASTPAATCPQYVLNTSVYAIDVWNPPGNNISEDCLQLNMWVPKNNDTNKPVLVNLCGSAYYRLSASNDIFNGSVLAAYSRAIVVNLNFRLGALGFARHNESGIKGTLE</sequence>
<dbReference type="GO" id="GO:0005886">
    <property type="term" value="C:plasma membrane"/>
    <property type="evidence" value="ECO:0007669"/>
    <property type="project" value="TreeGrafter"/>
</dbReference>
<dbReference type="SUPFAM" id="SSF53474">
    <property type="entry name" value="alpha/beta-Hydrolases"/>
    <property type="match status" value="1"/>
</dbReference>
<keyword evidence="2" id="KW-0719">Serine esterase</keyword>
<evidence type="ECO:0000256" key="1">
    <source>
        <dbReference type="ARBA" id="ARBA00005964"/>
    </source>
</evidence>
<dbReference type="WBParaSite" id="PTRK_0000315300.1">
    <property type="protein sequence ID" value="PTRK_0000315300.1"/>
    <property type="gene ID" value="PTRK_0000315300"/>
</dbReference>
<evidence type="ECO:0000256" key="3">
    <source>
        <dbReference type="ARBA" id="ARBA00022801"/>
    </source>
</evidence>
<dbReference type="PANTHER" id="PTHR43918">
    <property type="entry name" value="ACETYLCHOLINESTERASE"/>
    <property type="match status" value="1"/>
</dbReference>
<evidence type="ECO:0000313" key="6">
    <source>
        <dbReference type="Proteomes" id="UP000038045"/>
    </source>
</evidence>
<dbReference type="Pfam" id="PF00135">
    <property type="entry name" value="COesterase"/>
    <property type="match status" value="1"/>
</dbReference>
<feature type="chain" id="PRO_5005891230" evidence="4">
    <location>
        <begin position="22"/>
        <end position="191"/>
    </location>
</feature>
<dbReference type="InterPro" id="IPR050654">
    <property type="entry name" value="AChE-related_enzymes"/>
</dbReference>
<dbReference type="InterPro" id="IPR029058">
    <property type="entry name" value="AB_hydrolase_fold"/>
</dbReference>
<dbReference type="PANTHER" id="PTHR43918:SF15">
    <property type="entry name" value="CARBOXYLIC ESTER HYDROLASE"/>
    <property type="match status" value="1"/>
</dbReference>
<evidence type="ECO:0000256" key="4">
    <source>
        <dbReference type="SAM" id="SignalP"/>
    </source>
</evidence>
<dbReference type="Gene3D" id="3.40.50.1820">
    <property type="entry name" value="alpha/beta hydrolase"/>
    <property type="match status" value="1"/>
</dbReference>
<comment type="similarity">
    <text evidence="1">Belongs to the type-B carboxylesterase/lipase family.</text>
</comment>
<feature type="signal peptide" evidence="4">
    <location>
        <begin position="1"/>
        <end position="21"/>
    </location>
</feature>
<keyword evidence="3" id="KW-0378">Hydrolase</keyword>
<dbReference type="GO" id="GO:0003990">
    <property type="term" value="F:acetylcholinesterase activity"/>
    <property type="evidence" value="ECO:0007669"/>
    <property type="project" value="TreeGrafter"/>
</dbReference>
<dbReference type="STRING" id="131310.A0A0N4Z7J9"/>
<protein>
    <submittedName>
        <fullName evidence="7">COesterase domain-containing protein</fullName>
    </submittedName>
</protein>
<evidence type="ECO:0000313" key="7">
    <source>
        <dbReference type="WBParaSite" id="PTRK_0000315300.1"/>
    </source>
</evidence>
<dbReference type="AlphaFoldDB" id="A0A0N4Z7J9"/>
<organism evidence="6 7">
    <name type="scientific">Parastrongyloides trichosuri</name>
    <name type="common">Possum-specific nematode worm</name>
    <dbReference type="NCBI Taxonomy" id="131310"/>
    <lineage>
        <taxon>Eukaryota</taxon>
        <taxon>Metazoa</taxon>
        <taxon>Ecdysozoa</taxon>
        <taxon>Nematoda</taxon>
        <taxon>Chromadorea</taxon>
        <taxon>Rhabditida</taxon>
        <taxon>Tylenchina</taxon>
        <taxon>Panagrolaimomorpha</taxon>
        <taxon>Strongyloidoidea</taxon>
        <taxon>Strongyloididae</taxon>
        <taxon>Parastrongyloides</taxon>
    </lineage>
</organism>
<proteinExistence type="inferred from homology"/>
<dbReference type="GO" id="GO:0005615">
    <property type="term" value="C:extracellular space"/>
    <property type="evidence" value="ECO:0007669"/>
    <property type="project" value="TreeGrafter"/>
</dbReference>
<evidence type="ECO:0000256" key="2">
    <source>
        <dbReference type="ARBA" id="ARBA00022487"/>
    </source>
</evidence>
<keyword evidence="6" id="KW-1185">Reference proteome</keyword>
<reference evidence="7" key="1">
    <citation type="submission" date="2017-02" db="UniProtKB">
        <authorList>
            <consortium name="WormBaseParasite"/>
        </authorList>
    </citation>
    <scope>IDENTIFICATION</scope>
</reference>
<feature type="domain" description="Carboxylesterase type B" evidence="5">
    <location>
        <begin position="42"/>
        <end position="188"/>
    </location>
</feature>
<name>A0A0N4Z7J9_PARTI</name>